<dbReference type="NCBIfam" id="TIGR00689">
    <property type="entry name" value="rpiB_lacA_lacB"/>
    <property type="match status" value="1"/>
</dbReference>
<sequence>MKTKKIYLGADHAGFKLKEAIKKYFDQKKITYQDLGNYKFQPDDDYPDLAKKVAKKINKNNLGILICGSGQGMVMTANKFKNVRAALGYSIKAAGISRQDNDSNLLCLAGWFLTKKQALKIIEVWLNTSFSNLARHKRRVRKIN</sequence>
<reference evidence="2 3" key="1">
    <citation type="submission" date="2017-09" db="EMBL/GenBank/DDBJ databases">
        <title>Depth-based differentiation of microbial function through sediment-hosted aquifers and enrichment of novel symbionts in the deep terrestrial subsurface.</title>
        <authorList>
            <person name="Probst A.J."/>
            <person name="Ladd B."/>
            <person name="Jarett J.K."/>
            <person name="Geller-Mcgrath D.E."/>
            <person name="Sieber C.M."/>
            <person name="Emerson J.B."/>
            <person name="Anantharaman K."/>
            <person name="Thomas B.C."/>
            <person name="Malmstrom R."/>
            <person name="Stieglmeier M."/>
            <person name="Klingl A."/>
            <person name="Woyke T."/>
            <person name="Ryan C.M."/>
            <person name="Banfield J.F."/>
        </authorList>
    </citation>
    <scope>NUCLEOTIDE SEQUENCE [LARGE SCALE GENOMIC DNA]</scope>
    <source>
        <strain evidence="2">CG11_big_fil_rev_8_21_14_0_20_36_20</strain>
    </source>
</reference>
<gene>
    <name evidence="2" type="ORF">COV55_03030</name>
</gene>
<proteinExistence type="inferred from homology"/>
<dbReference type="GO" id="GO:0004751">
    <property type="term" value="F:ribose-5-phosphate isomerase activity"/>
    <property type="evidence" value="ECO:0007669"/>
    <property type="project" value="TreeGrafter"/>
</dbReference>
<dbReference type="PIRSF" id="PIRSF005384">
    <property type="entry name" value="RpiB_LacA_B"/>
    <property type="match status" value="1"/>
</dbReference>
<dbReference type="PANTHER" id="PTHR30345:SF0">
    <property type="entry name" value="DNA DAMAGE-REPAIR_TOLERATION PROTEIN DRT102"/>
    <property type="match status" value="1"/>
</dbReference>
<dbReference type="Pfam" id="PF02502">
    <property type="entry name" value="LacAB_rpiB"/>
    <property type="match status" value="1"/>
</dbReference>
<dbReference type="EMBL" id="PCWQ01000012">
    <property type="protein sequence ID" value="PIR06489.1"/>
    <property type="molecule type" value="Genomic_DNA"/>
</dbReference>
<evidence type="ECO:0000256" key="1">
    <source>
        <dbReference type="ARBA" id="ARBA00008754"/>
    </source>
</evidence>
<evidence type="ECO:0000313" key="3">
    <source>
        <dbReference type="Proteomes" id="UP000230564"/>
    </source>
</evidence>
<dbReference type="InterPro" id="IPR036569">
    <property type="entry name" value="RpiB_LacA_LacB_sf"/>
</dbReference>
<accession>A0A2H0NC67</accession>
<dbReference type="NCBIfam" id="NF004051">
    <property type="entry name" value="PRK05571.1"/>
    <property type="match status" value="1"/>
</dbReference>
<organism evidence="2 3">
    <name type="scientific">Candidatus Komeilibacteria bacterium CG11_big_fil_rev_8_21_14_0_20_36_20</name>
    <dbReference type="NCBI Taxonomy" id="1974477"/>
    <lineage>
        <taxon>Bacteria</taxon>
        <taxon>Candidatus Komeiliibacteriota</taxon>
    </lineage>
</organism>
<keyword evidence="2" id="KW-0413">Isomerase</keyword>
<dbReference type="Proteomes" id="UP000230564">
    <property type="component" value="Unassembled WGS sequence"/>
</dbReference>
<comment type="similarity">
    <text evidence="1">Belongs to the LacAB/RpiB family.</text>
</comment>
<dbReference type="GO" id="GO:0009052">
    <property type="term" value="P:pentose-phosphate shunt, non-oxidative branch"/>
    <property type="evidence" value="ECO:0007669"/>
    <property type="project" value="TreeGrafter"/>
</dbReference>
<dbReference type="GO" id="GO:0019316">
    <property type="term" value="P:D-allose catabolic process"/>
    <property type="evidence" value="ECO:0007669"/>
    <property type="project" value="TreeGrafter"/>
</dbReference>
<evidence type="ECO:0000313" key="2">
    <source>
        <dbReference type="EMBL" id="PIR06489.1"/>
    </source>
</evidence>
<name>A0A2H0NC67_9BACT</name>
<protein>
    <submittedName>
        <fullName evidence="2">Ribose-5-phosphate isomerase</fullName>
    </submittedName>
</protein>
<dbReference type="InterPro" id="IPR003500">
    <property type="entry name" value="RpiB_LacA_LacB"/>
</dbReference>
<dbReference type="Gene3D" id="3.40.1400.10">
    <property type="entry name" value="Sugar-phosphate isomerase, RpiB/LacA/LacB"/>
    <property type="match status" value="1"/>
</dbReference>
<dbReference type="SUPFAM" id="SSF89623">
    <property type="entry name" value="Ribose/Galactose isomerase RpiB/AlsB"/>
    <property type="match status" value="1"/>
</dbReference>
<dbReference type="PANTHER" id="PTHR30345">
    <property type="entry name" value="RIBOSE-5-PHOSPHATE ISOMERASE B"/>
    <property type="match status" value="1"/>
</dbReference>
<dbReference type="AlphaFoldDB" id="A0A2H0NC67"/>
<comment type="caution">
    <text evidence="2">The sequence shown here is derived from an EMBL/GenBank/DDBJ whole genome shotgun (WGS) entry which is preliminary data.</text>
</comment>